<evidence type="ECO:0000313" key="3">
    <source>
        <dbReference type="Proteomes" id="UP000315369"/>
    </source>
</evidence>
<evidence type="ECO:0000256" key="1">
    <source>
        <dbReference type="SAM" id="MobiDB-lite"/>
    </source>
</evidence>
<gene>
    <name evidence="2" type="ORF">FJV41_17220</name>
</gene>
<feature type="compositionally biased region" description="Basic and acidic residues" evidence="1">
    <location>
        <begin position="468"/>
        <end position="482"/>
    </location>
</feature>
<dbReference type="EMBL" id="VIFM01000060">
    <property type="protein sequence ID" value="TQF14735.1"/>
    <property type="molecule type" value="Genomic_DNA"/>
</dbReference>
<name>A0A540X0D7_9BACT</name>
<reference evidence="2 3" key="1">
    <citation type="submission" date="2019-06" db="EMBL/GenBank/DDBJ databases">
        <authorList>
            <person name="Livingstone P."/>
            <person name="Whitworth D."/>
        </authorList>
    </citation>
    <scope>NUCLEOTIDE SEQUENCE [LARGE SCALE GENOMIC DNA]</scope>
    <source>
        <strain evidence="2 3">AM401</strain>
    </source>
</reference>
<organism evidence="2 3">
    <name type="scientific">Myxococcus llanfairpwllgwyngyllgogerychwyrndrobwllllantysiliogogogochensis</name>
    <dbReference type="NCBI Taxonomy" id="2590453"/>
    <lineage>
        <taxon>Bacteria</taxon>
        <taxon>Pseudomonadati</taxon>
        <taxon>Myxococcota</taxon>
        <taxon>Myxococcia</taxon>
        <taxon>Myxococcales</taxon>
        <taxon>Cystobacterineae</taxon>
        <taxon>Myxococcaceae</taxon>
        <taxon>Myxococcus</taxon>
    </lineage>
</organism>
<dbReference type="OrthoDB" id="147470at2"/>
<sequence length="482" mass="52650">MSTFTSTSVQRAPADPTRHVNYVLGMVLGVDDFTQEFAYLSERDRWLARDLLGYGTAWGLAVSHGTGTRGPEVRVTPGAALTPRGQLVRVTPTQCAALNDWLIARGTEVDAYLRSGNRLTVYVVLRHRDCLTDPVPVPGEPCRTEDDTTAPSRVTDDFHLELALQPPPPPLEENAVRDFVRWLRRNMNVVSSSPTPTTLEQFVTLLRGSVVPSSPVSPVDDYVLDDPPGGPVPVLETDVESFLREASRLWVTELRPLWRTNWLGESQGCTQPVSPAPESANDGVLLAAVDLPLVRELGTGPWKVDAAGTKTVDERQRPYLLHQRMLQEWLLAGLARDASAVHHPDNLPPYSLIAAGMIPIDDTSTDVGYNGLKATKVDVGLVTLSFDGFAHQPDQWRYVVKATLVEPQNGLVTQPSVTFVRADADGLLLKVRDKDALLPIATLRKLGLIVEVSQYAVPAKKKSSSGDAKPKARVSADTEGTR</sequence>
<dbReference type="Proteomes" id="UP000315369">
    <property type="component" value="Unassembled WGS sequence"/>
</dbReference>
<evidence type="ECO:0000313" key="2">
    <source>
        <dbReference type="EMBL" id="TQF14735.1"/>
    </source>
</evidence>
<keyword evidence="3" id="KW-1185">Reference proteome</keyword>
<protein>
    <submittedName>
        <fullName evidence="2">Uncharacterized protein</fullName>
    </submittedName>
</protein>
<dbReference type="RefSeq" id="WP_141643587.1">
    <property type="nucleotide sequence ID" value="NZ_VIFM01000060.1"/>
</dbReference>
<feature type="region of interest" description="Disordered" evidence="1">
    <location>
        <begin position="458"/>
        <end position="482"/>
    </location>
</feature>
<accession>A0A540X0D7</accession>
<comment type="caution">
    <text evidence="2">The sequence shown here is derived from an EMBL/GenBank/DDBJ whole genome shotgun (WGS) entry which is preliminary data.</text>
</comment>
<proteinExistence type="predicted"/>
<dbReference type="AlphaFoldDB" id="A0A540X0D7"/>